<dbReference type="InterPro" id="IPR045669">
    <property type="entry name" value="FHIP_C"/>
</dbReference>
<dbReference type="OrthoDB" id="5350595at2759"/>
<evidence type="ECO:0000256" key="2">
    <source>
        <dbReference type="SAM" id="MobiDB-lite"/>
    </source>
</evidence>
<keyword evidence="5" id="KW-1185">Reference proteome</keyword>
<feature type="region of interest" description="Disordered" evidence="2">
    <location>
        <begin position="1222"/>
        <end position="1255"/>
    </location>
</feature>
<feature type="compositionally biased region" description="Polar residues" evidence="2">
    <location>
        <begin position="1197"/>
        <end position="1209"/>
    </location>
</feature>
<dbReference type="STRING" id="133381.A0A2T9Z9C1"/>
<sequence>MEYFRALSAKIVSPRRNTPPTLRNFTIFEKAWLNIQVSEYLRPDSIAIKTHIPQDLQILSDYLLQEEIVRKDSGDPTTGICMEYFLNNNILENLVELAEPDLPRGFRCEVMRTISNLVNLLDESFLQHKTVHKAILYIFQYYSKKPKVATDYILDQTEADLPRISSLTIDPPSSFEPTYLRHFSHTSKQSSLYNSKPKAGKLGLRGWAPAPEIWQTTGKERAEWEKRQLEFHNQDFVELMYMVCSKIHGFPDILGLFFYDHEWLKAAIPDNSSLVTPPISETSNTESSENLDNKNSSSSPKANNSERSLKADTNVIRTQASDTKKKPRFEFYLFTNLLQFIYYEGKIGDYCRTALLFILELAYPHDENTSSSTQKLLSHIKLEQFILEESGFSLVICASLAAVYSQLAHRVSLFQKKSSGSQQRDTADSLYSQPDQVSNPSSSYSNKLYLNPVSTQSHEFTSKLISFSQTLNFIQDIYYRTPSSNIKKDILLNFKNYFLSTVFYPSILESNDTDGSGVAVMIYLDTMLQTFTHSDFGNLIFTFFNYESEHDTGTTDANLQRSLSLSNDTKDALLNLDNLSGTSNLLKYKSPTPSVLQFTIRDLICTNTHPSSSSDSIVTSLKLLKTITTVWCPYTLSSLFEFEHLSSSGVSQVWLANHTVAVKIHKRELEMYGELVINLESGAKAARYNRLGIRSSSFSPDFKTVSGSSLPLDDKVDTEVLSNNSNLYFNNPTRSKSIRSQNQQKHSRFNIPKNRSFYIGFISYLNDAHAKWHSHISIHENFYKIFSYPYKVNAQAGQDHRPESKHEDMFAEPVSEASKELDNCAIADEDSIAKEPNKGDQTLSDPYFNYYKNESGEKNCFDCVERKIIKDSDPLLRNLLSLLSRFFTLSSECNLALTGVIASLVCCPLRVPDGWLVFDINSLLRDTLNLQWEKSVSKSKEKVDHLSYPDKTNLGVFVNQNTSADTGIYRELSDSEGELEDLSALRKKSKALAIRIKSDLGSLPSLGNQSTNDRGQLDPSIPKRMASSRIDRFGLHQSGDTSPSSLSTSSQTQSIPQNDPLFSKQNFLFSEFEGLILDTELENAVASLPSGATKPLLYAVLCTLVDQASTIIPFVPDYKKRLRNARNALMGIVDFDQDIEMDSESEADSNKLDSQISETNIESLVEQCLSQNTSHNEQNKLDSESPEFDQDFKKHSSNGTIDTSFMQKDDFSTNANDKFGASLKGKQGINSHSSSNNFLTSNPDSGKLASNKETENHLKSPDMVLKGTSLIKKKNKLSIQSGAMPPSNINMKDFLENVIILQESIKEIVAFLQTRREDGCDDNSII</sequence>
<feature type="domain" description="FHF complex subunit HOOK-interacting protein C-terminal" evidence="3">
    <location>
        <begin position="873"/>
        <end position="916"/>
    </location>
</feature>
<proteinExistence type="inferred from homology"/>
<dbReference type="PANTHER" id="PTHR21705:SF11">
    <property type="entry name" value="FHIP FAMILY PROTEIN CG3558"/>
    <property type="match status" value="1"/>
</dbReference>
<feature type="compositionally biased region" description="Low complexity" evidence="2">
    <location>
        <begin position="1037"/>
        <end position="1054"/>
    </location>
</feature>
<dbReference type="PANTHER" id="PTHR21705">
    <property type="entry name" value="RAI16 PROTEIN-RELATED"/>
    <property type="match status" value="1"/>
</dbReference>
<gene>
    <name evidence="4" type="ORF">BB560_004398</name>
</gene>
<feature type="compositionally biased region" description="Polar residues" evidence="2">
    <location>
        <begin position="1228"/>
        <end position="1244"/>
    </location>
</feature>
<evidence type="ECO:0000256" key="1">
    <source>
        <dbReference type="ARBA" id="ARBA00024336"/>
    </source>
</evidence>
<dbReference type="Proteomes" id="UP000245609">
    <property type="component" value="Unassembled WGS sequence"/>
</dbReference>
<evidence type="ECO:0000259" key="3">
    <source>
        <dbReference type="Pfam" id="PF19314"/>
    </source>
</evidence>
<dbReference type="Pfam" id="PF19314">
    <property type="entry name" value="DUF5917"/>
    <property type="match status" value="1"/>
</dbReference>
<reference evidence="4 5" key="1">
    <citation type="journal article" date="2018" name="MBio">
        <title>Comparative Genomics Reveals the Core Gene Toolbox for the Fungus-Insect Symbiosis.</title>
        <authorList>
            <person name="Wang Y."/>
            <person name="Stata M."/>
            <person name="Wang W."/>
            <person name="Stajich J.E."/>
            <person name="White M.M."/>
            <person name="Moncalvo J.M."/>
        </authorList>
    </citation>
    <scope>NUCLEOTIDE SEQUENCE [LARGE SCALE GENOMIC DNA]</scope>
    <source>
        <strain evidence="4 5">SC-DP-2</strain>
    </source>
</reference>
<name>A0A2T9Z9C1_9FUNG</name>
<feature type="region of interest" description="Disordered" evidence="2">
    <location>
        <begin position="275"/>
        <end position="316"/>
    </location>
</feature>
<dbReference type="InterPro" id="IPR019384">
    <property type="entry name" value="FHIP"/>
</dbReference>
<feature type="region of interest" description="Disordered" evidence="2">
    <location>
        <begin position="1034"/>
        <end position="1057"/>
    </location>
</feature>
<evidence type="ECO:0000313" key="5">
    <source>
        <dbReference type="Proteomes" id="UP000245609"/>
    </source>
</evidence>
<feature type="compositionally biased region" description="Low complexity" evidence="2">
    <location>
        <begin position="280"/>
        <end position="305"/>
    </location>
</feature>
<accession>A0A2T9Z9C1</accession>
<dbReference type="EMBL" id="MBFS01001289">
    <property type="protein sequence ID" value="PVV01191.1"/>
    <property type="molecule type" value="Genomic_DNA"/>
</dbReference>
<evidence type="ECO:0000313" key="4">
    <source>
        <dbReference type="EMBL" id="PVV01191.1"/>
    </source>
</evidence>
<feature type="region of interest" description="Disordered" evidence="2">
    <location>
        <begin position="424"/>
        <end position="443"/>
    </location>
</feature>
<protein>
    <recommendedName>
        <fullName evidence="3">FHF complex subunit HOOK-interacting protein C-terminal domain-containing protein</fullName>
    </recommendedName>
</protein>
<dbReference type="Pfam" id="PF10257">
    <property type="entry name" value="RAI16-like"/>
    <property type="match status" value="1"/>
</dbReference>
<feature type="region of interest" description="Disordered" evidence="2">
    <location>
        <begin position="1172"/>
        <end position="1209"/>
    </location>
</feature>
<comment type="similarity">
    <text evidence="1">Belongs to the FHIP family.</text>
</comment>
<organism evidence="4 5">
    <name type="scientific">Smittium megazygosporum</name>
    <dbReference type="NCBI Taxonomy" id="133381"/>
    <lineage>
        <taxon>Eukaryota</taxon>
        <taxon>Fungi</taxon>
        <taxon>Fungi incertae sedis</taxon>
        <taxon>Zoopagomycota</taxon>
        <taxon>Kickxellomycotina</taxon>
        <taxon>Harpellomycetes</taxon>
        <taxon>Harpellales</taxon>
        <taxon>Legeriomycetaceae</taxon>
        <taxon>Smittium</taxon>
    </lineage>
</organism>
<comment type="caution">
    <text evidence="4">The sequence shown here is derived from an EMBL/GenBank/DDBJ whole genome shotgun (WGS) entry which is preliminary data.</text>
</comment>